<organism evidence="2 3">
    <name type="scientific">Candidatus Curtissbacteria bacterium RBG_16_39_7</name>
    <dbReference type="NCBI Taxonomy" id="1797707"/>
    <lineage>
        <taxon>Bacteria</taxon>
        <taxon>Candidatus Curtissiibacteriota</taxon>
    </lineage>
</organism>
<dbReference type="Gene3D" id="3.30.700.10">
    <property type="entry name" value="Glycoprotein, Type 4 Pilin"/>
    <property type="match status" value="1"/>
</dbReference>
<dbReference type="AlphaFoldDB" id="A0A1F5G2S2"/>
<keyword evidence="1" id="KW-0472">Membrane</keyword>
<dbReference type="Proteomes" id="UP000176628">
    <property type="component" value="Unassembled WGS sequence"/>
</dbReference>
<dbReference type="PROSITE" id="PS00409">
    <property type="entry name" value="PROKAR_NTER_METHYL"/>
    <property type="match status" value="1"/>
</dbReference>
<sequence>MSSYKANQKGLTLIELLMVIAILSLMASIIIKAIDPIKKMSQARDAKRKMDLAQLRDALSAYEATHGGYPYNGDTWTVESSGFYEGPNGWIPNLAPDSIKILPGDPRRGQIGSQKVVGCQLWPDAIGYMYRSNGTDYKLLAHCTPENYDDDYFVDPWRDADATFGGDGQCATKVLGAGGWAWAVWSSDISRCW</sequence>
<evidence type="ECO:0000313" key="3">
    <source>
        <dbReference type="Proteomes" id="UP000176628"/>
    </source>
</evidence>
<protein>
    <recommendedName>
        <fullName evidence="4">Type II secretion system protein GspG C-terminal domain-containing protein</fullName>
    </recommendedName>
</protein>
<dbReference type="Pfam" id="PF07963">
    <property type="entry name" value="N_methyl"/>
    <property type="match status" value="1"/>
</dbReference>
<evidence type="ECO:0000313" key="2">
    <source>
        <dbReference type="EMBL" id="OGD86182.1"/>
    </source>
</evidence>
<keyword evidence="1" id="KW-0812">Transmembrane</keyword>
<accession>A0A1F5G2S2</accession>
<name>A0A1F5G2S2_9BACT</name>
<dbReference type="NCBIfam" id="TIGR02532">
    <property type="entry name" value="IV_pilin_GFxxxE"/>
    <property type="match status" value="1"/>
</dbReference>
<feature type="transmembrane region" description="Helical" evidence="1">
    <location>
        <begin position="12"/>
        <end position="34"/>
    </location>
</feature>
<dbReference type="InterPro" id="IPR045584">
    <property type="entry name" value="Pilin-like"/>
</dbReference>
<gene>
    <name evidence="2" type="ORF">A2Z23_02330</name>
</gene>
<dbReference type="EMBL" id="MFAV01000029">
    <property type="protein sequence ID" value="OGD86182.1"/>
    <property type="molecule type" value="Genomic_DNA"/>
</dbReference>
<keyword evidence="1" id="KW-1133">Transmembrane helix</keyword>
<comment type="caution">
    <text evidence="2">The sequence shown here is derived from an EMBL/GenBank/DDBJ whole genome shotgun (WGS) entry which is preliminary data.</text>
</comment>
<proteinExistence type="predicted"/>
<evidence type="ECO:0000256" key="1">
    <source>
        <dbReference type="SAM" id="Phobius"/>
    </source>
</evidence>
<reference evidence="2 3" key="1">
    <citation type="journal article" date="2016" name="Nat. Commun.">
        <title>Thousands of microbial genomes shed light on interconnected biogeochemical processes in an aquifer system.</title>
        <authorList>
            <person name="Anantharaman K."/>
            <person name="Brown C.T."/>
            <person name="Hug L.A."/>
            <person name="Sharon I."/>
            <person name="Castelle C.J."/>
            <person name="Probst A.J."/>
            <person name="Thomas B.C."/>
            <person name="Singh A."/>
            <person name="Wilkins M.J."/>
            <person name="Karaoz U."/>
            <person name="Brodie E.L."/>
            <person name="Williams K.H."/>
            <person name="Hubbard S.S."/>
            <person name="Banfield J.F."/>
        </authorList>
    </citation>
    <scope>NUCLEOTIDE SEQUENCE [LARGE SCALE GENOMIC DNA]</scope>
</reference>
<dbReference type="InterPro" id="IPR012902">
    <property type="entry name" value="N_methyl_site"/>
</dbReference>
<evidence type="ECO:0008006" key="4">
    <source>
        <dbReference type="Google" id="ProtNLM"/>
    </source>
</evidence>
<dbReference type="SUPFAM" id="SSF54523">
    <property type="entry name" value="Pili subunits"/>
    <property type="match status" value="1"/>
</dbReference>